<dbReference type="EMBL" id="LXFE01003940">
    <property type="protein sequence ID" value="OLL22056.1"/>
    <property type="molecule type" value="Genomic_DNA"/>
</dbReference>
<comment type="subcellular location">
    <subcellularLocation>
        <location evidence="1">Cytoplasm</location>
        <location evidence="1">Cytosol</location>
    </subcellularLocation>
</comment>
<dbReference type="STRING" id="1198029.A0A1U7LHC1"/>
<dbReference type="GO" id="GO:1904262">
    <property type="term" value="P:negative regulation of TORC1 signaling"/>
    <property type="evidence" value="ECO:0007669"/>
    <property type="project" value="EnsemblFungi"/>
</dbReference>
<evidence type="ECO:0000256" key="9">
    <source>
        <dbReference type="RuleBase" id="RU003814"/>
    </source>
</evidence>
<keyword evidence="3" id="KW-0963">Cytoplasm</keyword>
<evidence type="ECO:0000256" key="6">
    <source>
        <dbReference type="ARBA" id="ARBA00044208"/>
    </source>
</evidence>
<evidence type="ECO:0000256" key="5">
    <source>
        <dbReference type="ARBA" id="ARBA00022917"/>
    </source>
</evidence>
<dbReference type="SUPFAM" id="SSF100950">
    <property type="entry name" value="NagB/RpiA/CoA transferase-like"/>
    <property type="match status" value="1"/>
</dbReference>
<dbReference type="GO" id="GO:0005829">
    <property type="term" value="C:cytosol"/>
    <property type="evidence" value="ECO:0007669"/>
    <property type="project" value="UniProtKB-SubCell"/>
</dbReference>
<keyword evidence="11" id="KW-1185">Reference proteome</keyword>
<gene>
    <name evidence="10" type="ORF">NEOLI_002256</name>
</gene>
<name>A0A1U7LHC1_NEOID</name>
<dbReference type="InterPro" id="IPR042529">
    <property type="entry name" value="IF_2B-like_C"/>
</dbReference>
<dbReference type="Proteomes" id="UP000186594">
    <property type="component" value="Unassembled WGS sequence"/>
</dbReference>
<dbReference type="PANTHER" id="PTHR45860">
    <property type="entry name" value="TRANSLATION INITIATION FACTOR EIF-2B SUBUNIT ALPHA"/>
    <property type="match status" value="1"/>
</dbReference>
<dbReference type="GO" id="GO:1903833">
    <property type="term" value="P:positive regulation of cellular response to amino acid starvation"/>
    <property type="evidence" value="ECO:0007669"/>
    <property type="project" value="EnsemblFungi"/>
</dbReference>
<dbReference type="GO" id="GO:0005851">
    <property type="term" value="C:eukaryotic translation initiation factor 2B complex"/>
    <property type="evidence" value="ECO:0007669"/>
    <property type="project" value="EnsemblFungi"/>
</dbReference>
<comment type="caution">
    <text evidence="10">The sequence shown here is derived from an EMBL/GenBank/DDBJ whole genome shotgun (WGS) entry which is preliminary data.</text>
</comment>
<dbReference type="GO" id="GO:0005085">
    <property type="term" value="F:guanyl-nucleotide exchange factor activity"/>
    <property type="evidence" value="ECO:0007669"/>
    <property type="project" value="EnsemblFungi"/>
</dbReference>
<dbReference type="Gene3D" id="3.40.50.10470">
    <property type="entry name" value="Translation initiation factor eif-2b, domain 2"/>
    <property type="match status" value="1"/>
</dbReference>
<evidence type="ECO:0000256" key="7">
    <source>
        <dbReference type="ARBA" id="ARBA00044236"/>
    </source>
</evidence>
<organism evidence="10 11">
    <name type="scientific">Neolecta irregularis (strain DAH-3)</name>
    <dbReference type="NCBI Taxonomy" id="1198029"/>
    <lineage>
        <taxon>Eukaryota</taxon>
        <taxon>Fungi</taxon>
        <taxon>Dikarya</taxon>
        <taxon>Ascomycota</taxon>
        <taxon>Taphrinomycotina</taxon>
        <taxon>Neolectales</taxon>
        <taxon>Neolectaceae</taxon>
        <taxon>Neolecta</taxon>
    </lineage>
</organism>
<dbReference type="InterPro" id="IPR051501">
    <property type="entry name" value="eIF2B_alpha/beta/delta"/>
</dbReference>
<protein>
    <recommendedName>
        <fullName evidence="6">Translation initiation factor eIF2B subunit alpha</fullName>
    </recommendedName>
    <alternativeName>
        <fullName evidence="7">eIF2B GDP-GTP exchange factor subunit alpha</fullName>
    </alternativeName>
</protein>
<reference evidence="10 11" key="1">
    <citation type="submission" date="2016-04" db="EMBL/GenBank/DDBJ databases">
        <title>Evolutionary innovation and constraint leading to complex multicellularity in the Ascomycota.</title>
        <authorList>
            <person name="Cisse O."/>
            <person name="Nguyen A."/>
            <person name="Hewitt D.A."/>
            <person name="Jedd G."/>
            <person name="Stajich J.E."/>
        </authorList>
    </citation>
    <scope>NUCLEOTIDE SEQUENCE [LARGE SCALE GENOMIC DNA]</scope>
    <source>
        <strain evidence="10 11">DAH-3</strain>
    </source>
</reference>
<dbReference type="Gene3D" id="1.20.120.1070">
    <property type="entry name" value="Translation initiation factor eIF-2B, N-terminal domain"/>
    <property type="match status" value="1"/>
</dbReference>
<dbReference type="PANTHER" id="PTHR45860:SF1">
    <property type="entry name" value="TRANSLATION INITIATION FACTOR EIF-2B SUBUNIT ALPHA"/>
    <property type="match status" value="1"/>
</dbReference>
<dbReference type="OrthoDB" id="10249309at2759"/>
<dbReference type="GO" id="GO:0002183">
    <property type="term" value="P:cytoplasmic translational initiation"/>
    <property type="evidence" value="ECO:0007669"/>
    <property type="project" value="EnsemblFungi"/>
</dbReference>
<dbReference type="AlphaFoldDB" id="A0A1U7LHC1"/>
<evidence type="ECO:0000256" key="4">
    <source>
        <dbReference type="ARBA" id="ARBA00022540"/>
    </source>
</evidence>
<comment type="similarity">
    <text evidence="2 9">Belongs to the eIF-2B alpha/beta/delta subunits family.</text>
</comment>
<comment type="subunit">
    <text evidence="8">Component of the translation initiation factor 2B (eIF2B) complex which is a heterodecamer of two sets of five different subunits: alpha, beta, gamma, delta and epsilon. Subunits alpha, beta and delta comprise a regulatory subcomplex and subunits epsilon and gamma comprise a catalytic subcomplex. Within the complex, the hexameric regulatory complex resides at the center, with the two heterodimeric catalytic subcomplexes bound on opposite sides.</text>
</comment>
<accession>A0A1U7LHC1</accession>
<evidence type="ECO:0000313" key="10">
    <source>
        <dbReference type="EMBL" id="OLL22056.1"/>
    </source>
</evidence>
<dbReference type="InterPro" id="IPR037171">
    <property type="entry name" value="NagB/RpiA_transferase-like"/>
</dbReference>
<keyword evidence="5" id="KW-0648">Protein biosynthesis</keyword>
<evidence type="ECO:0000256" key="3">
    <source>
        <dbReference type="ARBA" id="ARBA00022490"/>
    </source>
</evidence>
<dbReference type="InterPro" id="IPR000649">
    <property type="entry name" value="IF-2B-related"/>
</dbReference>
<dbReference type="Pfam" id="PF01008">
    <property type="entry name" value="IF-2B"/>
    <property type="match status" value="1"/>
</dbReference>
<evidence type="ECO:0000256" key="8">
    <source>
        <dbReference type="ARBA" id="ARBA00046432"/>
    </source>
</evidence>
<dbReference type="OMA" id="GDWESCK"/>
<sequence>MTSTLASGIVHLGRGEFDILRTYTDILKRDEEITMPLATIEALVSLLESSNATTMSEFTDIIQRGIQVLKGAVNNRISVAAGCDLFQSSVTREVNGGKDFDVCKRSLISNAKLFSSQARQCRSKISRIGKNIIKDNSTILIHSFSRVVTAILLHAASQNTRFKVFVTEGRPTNGGKKACQKLNEMKIPTCMILDAAVGYVMGMVDLVLVGAEGVVESGGLINQLGAYQLSVLARTCHKPFYAAAESHKFIRLFPLSQYDLPTAHLILKFSTDYQSKDGSAPNPGSIDSLDNPALDYTPPEYISGLITDLGVLTPSAVSEELIRRYL</sequence>
<evidence type="ECO:0000256" key="1">
    <source>
        <dbReference type="ARBA" id="ARBA00004514"/>
    </source>
</evidence>
<evidence type="ECO:0000313" key="11">
    <source>
        <dbReference type="Proteomes" id="UP000186594"/>
    </source>
</evidence>
<proteinExistence type="inferred from homology"/>
<keyword evidence="4 10" id="KW-0396">Initiation factor</keyword>
<dbReference type="GO" id="GO:1900036">
    <property type="term" value="P:positive regulation of cellular response to heat"/>
    <property type="evidence" value="ECO:0007669"/>
    <property type="project" value="EnsemblFungi"/>
</dbReference>
<evidence type="ECO:0000256" key="2">
    <source>
        <dbReference type="ARBA" id="ARBA00007251"/>
    </source>
</evidence>
<dbReference type="GO" id="GO:0045948">
    <property type="term" value="P:positive regulation of translational initiation"/>
    <property type="evidence" value="ECO:0007669"/>
    <property type="project" value="EnsemblFungi"/>
</dbReference>
<dbReference type="GO" id="GO:0003743">
    <property type="term" value="F:translation initiation factor activity"/>
    <property type="evidence" value="ECO:0007669"/>
    <property type="project" value="UniProtKB-KW"/>
</dbReference>
<dbReference type="InterPro" id="IPR042528">
    <property type="entry name" value="elF-2B_alpha_N"/>
</dbReference>